<reference evidence="1" key="1">
    <citation type="submission" date="2020-03" db="EMBL/GenBank/DDBJ databases">
        <authorList>
            <person name="Weist P."/>
        </authorList>
    </citation>
    <scope>NUCLEOTIDE SEQUENCE</scope>
</reference>
<evidence type="ECO:0000313" key="1">
    <source>
        <dbReference type="EMBL" id="CAB1456732.1"/>
    </source>
</evidence>
<keyword evidence="2" id="KW-1185">Reference proteome</keyword>
<proteinExistence type="predicted"/>
<protein>
    <submittedName>
        <fullName evidence="1">Uncharacterized protein</fullName>
    </submittedName>
</protein>
<dbReference type="InterPro" id="IPR052482">
    <property type="entry name" value="mtLSU_mL37"/>
</dbReference>
<name>A0A9N7VWZ1_PLEPL</name>
<dbReference type="PANTHER" id="PTHR15889">
    <property type="entry name" value="MITOCHONDRIAL RIBOSOMAL PROTEIN L37"/>
    <property type="match status" value="1"/>
</dbReference>
<dbReference type="PANTHER" id="PTHR15889:SF2">
    <property type="entry name" value="LARGE RIBOSOMAL SUBUNIT PROTEIN ML37"/>
    <property type="match status" value="1"/>
</dbReference>
<accession>A0A9N7VWZ1</accession>
<dbReference type="AlphaFoldDB" id="A0A9N7VWZ1"/>
<organism evidence="1 2">
    <name type="scientific">Pleuronectes platessa</name>
    <name type="common">European plaice</name>
    <dbReference type="NCBI Taxonomy" id="8262"/>
    <lineage>
        <taxon>Eukaryota</taxon>
        <taxon>Metazoa</taxon>
        <taxon>Chordata</taxon>
        <taxon>Craniata</taxon>
        <taxon>Vertebrata</taxon>
        <taxon>Euteleostomi</taxon>
        <taxon>Actinopterygii</taxon>
        <taxon>Neopterygii</taxon>
        <taxon>Teleostei</taxon>
        <taxon>Neoteleostei</taxon>
        <taxon>Acanthomorphata</taxon>
        <taxon>Carangaria</taxon>
        <taxon>Pleuronectiformes</taxon>
        <taxon>Pleuronectoidei</taxon>
        <taxon>Pleuronectidae</taxon>
        <taxon>Pleuronectes</taxon>
    </lineage>
</organism>
<gene>
    <name evidence="1" type="ORF">PLEPLA_LOCUS44524</name>
</gene>
<comment type="caution">
    <text evidence="1">The sequence shown here is derived from an EMBL/GenBank/DDBJ whole genome shotgun (WGS) entry which is preliminary data.</text>
</comment>
<dbReference type="EMBL" id="CADEAL010004309">
    <property type="protein sequence ID" value="CAB1456732.1"/>
    <property type="molecule type" value="Genomic_DNA"/>
</dbReference>
<evidence type="ECO:0000313" key="2">
    <source>
        <dbReference type="Proteomes" id="UP001153269"/>
    </source>
</evidence>
<dbReference type="GO" id="GO:0005739">
    <property type="term" value="C:mitochondrion"/>
    <property type="evidence" value="ECO:0007669"/>
    <property type="project" value="TreeGrafter"/>
</dbReference>
<dbReference type="Proteomes" id="UP001153269">
    <property type="component" value="Unassembled WGS sequence"/>
</dbReference>
<sequence length="66" mass="7051">MDPLPAVSGKQEVVDTADHVLETFYPVSPTIDLQKMNVYKENVNCTGFTGGPPVPSCPHNLLHGGS</sequence>